<organism evidence="6 7">
    <name type="scientific">Rhododendron griersonianum</name>
    <dbReference type="NCBI Taxonomy" id="479676"/>
    <lineage>
        <taxon>Eukaryota</taxon>
        <taxon>Viridiplantae</taxon>
        <taxon>Streptophyta</taxon>
        <taxon>Embryophyta</taxon>
        <taxon>Tracheophyta</taxon>
        <taxon>Spermatophyta</taxon>
        <taxon>Magnoliopsida</taxon>
        <taxon>eudicotyledons</taxon>
        <taxon>Gunneridae</taxon>
        <taxon>Pentapetalae</taxon>
        <taxon>asterids</taxon>
        <taxon>Ericales</taxon>
        <taxon>Ericaceae</taxon>
        <taxon>Ericoideae</taxon>
        <taxon>Rhodoreae</taxon>
        <taxon>Rhododendron</taxon>
    </lineage>
</organism>
<gene>
    <name evidence="6" type="ORF">RHGRI_030103</name>
</gene>
<dbReference type="InterPro" id="IPR056888">
    <property type="entry name" value="NET2A-D/KIP1-like_dom"/>
</dbReference>
<accession>A0AAV6ILL6</accession>
<evidence type="ECO:0000256" key="2">
    <source>
        <dbReference type="SAM" id="Coils"/>
    </source>
</evidence>
<evidence type="ECO:0000256" key="4">
    <source>
        <dbReference type="SAM" id="SignalP"/>
    </source>
</evidence>
<reference evidence="6" key="1">
    <citation type="submission" date="2020-08" db="EMBL/GenBank/DDBJ databases">
        <title>Plant Genome Project.</title>
        <authorList>
            <person name="Zhang R.-G."/>
        </authorList>
    </citation>
    <scope>NUCLEOTIDE SEQUENCE</scope>
    <source>
        <strain evidence="6">WSP0</strain>
        <tissue evidence="6">Leaf</tissue>
    </source>
</reference>
<sequence length="1104" mass="126384">MSASLTSFAWWLWGGKAKDPAPNGCTLNSTAREWGLGFREVDNVKFPSVKGGKIASSSTGKVKRKWKSREERRIDTEYDGVLVPSDGVCLSGSESDDSDWSIGWLEPHASDFQSDDEGSFAVLVPCYRNGSKEFDAGPNNGKKGDLRRNLQVGLKLHVFLVEPPFLFSLSLHAYGGKFLPYFGEKQYPNLSHCSVVKTYLWLIIVLDILELVVRWCCSPCIFFNSSYPKKNMNANLSYIFSLQLSKLFFISSFSVLGCNLLSLLSTFLSIPLLTRIYGTADMEEKVQNVLKLIEEDGDTFAKRAEMYYERRPGIINFVEESYRAYRALAERYDHMSTDLQSANTTLATVCPERVQLAMDIEEEDGSKFPSRKKLQAKPKAETSDKTVCKSGLSKSEAVQEIDKLQKEIMALQTVKEFVKSSYESGLQKYWEIEARVIELQERVFGLEEEFDMGKGNEDGEARALMAEEVLKLCEETLAQLEEKQERSTEEAKEEYKRVEDAREKLNSLKNKFLSDKPNEGGGEKPLELKKESGYLEQEKRGSDELREKIAGHFDVGSKESLNVTDLAEKIDELVSKVINLETSVSSQPALIDRLRTETDELQVQIRILEDEKATLVDGNDSLTTKLREMEEKCENLEDLNLNLENQNNHLQAHFTEARCSIDHLSEYMESSLEEESNVGIGSPEELEKREDFIISTGSKAPAGEDKIEQFCNSDAFSEKREDPNSLEKVEKQGTFQTEEIVVVVNNEPWEVEKKKEDEMNWREMLLDGVEDKETILLTEYITILRNYKDLRKKLSNVERKNRDRIFETTVQLRELRSLIGKRDKEIQFLRQKLHENKDLNVDDGEISVVFEAPQVNEEDEHVKLILVGEPQIISPLEEKLRINIDALLDENLDFWLRFSTSFHQIQKFKSGFLELESEIEKIKGKKEKRNQGGIGKTAMQLELKTIYMHLVEIKTEARLWIEKSGVLKDELQRRFASLCEIEEEIAKALNAGAEEEEMRFTSHEAAMFQGEVSNMKLENNKVRDELEVGLDCVNKLRQEIEKTIGKLSVEYGLFGSKSCDESQFGRVRVPLRSFIFGAKLKKKSIFSFMHRRKRSLDLRPGMPM</sequence>
<keyword evidence="4" id="KW-0732">Signal</keyword>
<dbReference type="Proteomes" id="UP000823749">
    <property type="component" value="Chromosome 10"/>
</dbReference>
<proteinExistence type="predicted"/>
<dbReference type="PANTHER" id="PTHR31631:SF0">
    <property type="entry name" value="PROTEIN NETWORKED 2D"/>
    <property type="match status" value="1"/>
</dbReference>
<dbReference type="EMBL" id="JACTNZ010000010">
    <property type="protein sequence ID" value="KAG5529606.1"/>
    <property type="molecule type" value="Genomic_DNA"/>
</dbReference>
<evidence type="ECO:0000313" key="6">
    <source>
        <dbReference type="EMBL" id="KAG5529606.1"/>
    </source>
</evidence>
<evidence type="ECO:0000259" key="5">
    <source>
        <dbReference type="PROSITE" id="PS51774"/>
    </source>
</evidence>
<evidence type="ECO:0000313" key="7">
    <source>
        <dbReference type="Proteomes" id="UP000823749"/>
    </source>
</evidence>
<dbReference type="Pfam" id="PF07765">
    <property type="entry name" value="KIP1"/>
    <property type="match status" value="1"/>
</dbReference>
<dbReference type="GO" id="GO:0003779">
    <property type="term" value="F:actin binding"/>
    <property type="evidence" value="ECO:0007669"/>
    <property type="project" value="InterPro"/>
</dbReference>
<dbReference type="PANTHER" id="PTHR31631">
    <property type="entry name" value="PROTEIN NETWORKED 2D"/>
    <property type="match status" value="1"/>
</dbReference>
<feature type="compositionally biased region" description="Basic and acidic residues" evidence="3">
    <location>
        <begin position="378"/>
        <end position="387"/>
    </location>
</feature>
<dbReference type="InterPro" id="IPR011684">
    <property type="entry name" value="NAB"/>
</dbReference>
<feature type="region of interest" description="Disordered" evidence="3">
    <location>
        <begin position="511"/>
        <end position="541"/>
    </location>
</feature>
<dbReference type="Pfam" id="PF25014">
    <property type="entry name" value="NET2A"/>
    <property type="match status" value="1"/>
</dbReference>
<feature type="coiled-coil region" evidence="2">
    <location>
        <begin position="463"/>
        <end position="511"/>
    </location>
</feature>
<feature type="signal peptide" evidence="4">
    <location>
        <begin position="1"/>
        <end position="17"/>
    </location>
</feature>
<keyword evidence="7" id="KW-1185">Reference proteome</keyword>
<feature type="chain" id="PRO_5043775638" description="NAB domain-containing protein" evidence="4">
    <location>
        <begin position="18"/>
        <end position="1104"/>
    </location>
</feature>
<name>A0AAV6ILL6_9ERIC</name>
<dbReference type="InterPro" id="IPR056889">
    <property type="entry name" value="NET2A-D/KIP1-like_C"/>
</dbReference>
<protein>
    <recommendedName>
        <fullName evidence="5">NAB domain-containing protein</fullName>
    </recommendedName>
</protein>
<dbReference type="SUPFAM" id="SSF90257">
    <property type="entry name" value="Myosin rod fragments"/>
    <property type="match status" value="1"/>
</dbReference>
<feature type="coiled-coil region" evidence="2">
    <location>
        <begin position="591"/>
        <end position="656"/>
    </location>
</feature>
<dbReference type="AlphaFoldDB" id="A0AAV6ILL6"/>
<dbReference type="Pfam" id="PF24918">
    <property type="entry name" value="NET2A_C"/>
    <property type="match status" value="1"/>
</dbReference>
<comment type="caution">
    <text evidence="6">The sequence shown here is derived from an EMBL/GenBank/DDBJ whole genome shotgun (WGS) entry which is preliminary data.</text>
</comment>
<evidence type="ECO:0000256" key="1">
    <source>
        <dbReference type="ARBA" id="ARBA00023054"/>
    </source>
</evidence>
<feature type="region of interest" description="Disordered" evidence="3">
    <location>
        <begin position="364"/>
        <end position="387"/>
    </location>
</feature>
<dbReference type="PROSITE" id="PS51774">
    <property type="entry name" value="NAB"/>
    <property type="match status" value="1"/>
</dbReference>
<evidence type="ECO:0000256" key="3">
    <source>
        <dbReference type="SAM" id="MobiDB-lite"/>
    </source>
</evidence>
<keyword evidence="1 2" id="KW-0175">Coiled coil</keyword>
<feature type="domain" description="NAB" evidence="5">
    <location>
        <begin position="250"/>
        <end position="339"/>
    </location>
</feature>